<dbReference type="Proteomes" id="UP000784294">
    <property type="component" value="Unassembled WGS sequence"/>
</dbReference>
<organism evidence="2 3">
    <name type="scientific">Protopolystoma xenopodis</name>
    <dbReference type="NCBI Taxonomy" id="117903"/>
    <lineage>
        <taxon>Eukaryota</taxon>
        <taxon>Metazoa</taxon>
        <taxon>Spiralia</taxon>
        <taxon>Lophotrochozoa</taxon>
        <taxon>Platyhelminthes</taxon>
        <taxon>Monogenea</taxon>
        <taxon>Polyopisthocotylea</taxon>
        <taxon>Polystomatidea</taxon>
        <taxon>Polystomatidae</taxon>
        <taxon>Protopolystoma</taxon>
    </lineage>
</organism>
<accession>A0A3S5FCE4</accession>
<feature type="compositionally biased region" description="Polar residues" evidence="1">
    <location>
        <begin position="230"/>
        <end position="239"/>
    </location>
</feature>
<feature type="compositionally biased region" description="Basic and acidic residues" evidence="1">
    <location>
        <begin position="88"/>
        <end position="99"/>
    </location>
</feature>
<proteinExistence type="predicted"/>
<evidence type="ECO:0000313" key="3">
    <source>
        <dbReference type="Proteomes" id="UP000784294"/>
    </source>
</evidence>
<name>A0A3S5FCE4_9PLAT</name>
<feature type="region of interest" description="Disordered" evidence="1">
    <location>
        <begin position="42"/>
        <end position="118"/>
    </location>
</feature>
<protein>
    <submittedName>
        <fullName evidence="2">Uncharacterized protein</fullName>
    </submittedName>
</protein>
<dbReference type="EMBL" id="CAAALY010013489">
    <property type="protein sequence ID" value="VEL12004.1"/>
    <property type="molecule type" value="Genomic_DNA"/>
</dbReference>
<feature type="region of interest" description="Disordered" evidence="1">
    <location>
        <begin position="218"/>
        <end position="239"/>
    </location>
</feature>
<feature type="compositionally biased region" description="Low complexity" evidence="1">
    <location>
        <begin position="101"/>
        <end position="118"/>
    </location>
</feature>
<evidence type="ECO:0000256" key="1">
    <source>
        <dbReference type="SAM" id="MobiDB-lite"/>
    </source>
</evidence>
<sequence length="239" mass="25605">MTVAPLATVESLPEAAANVNGGCCRLLPYQLLLITRNPAGSTLQAAGPMSRSRLNATDPRLLPLKPPARRTVISSSPCPRTKCRRSRRGESSAMEDRLHQSRGSLHTSSASLSRSISTSLGDESAHRLFEAGLRARTPVMPKTGLRRISRSAESLALQHHKLLATLPASSLSPSPLSVESRPQFRSLSRSRSRSQSLSISLPDYSHCLSSASGSSPLPPALVIKHLPDSPATSRHSITK</sequence>
<dbReference type="AlphaFoldDB" id="A0A3S5FCE4"/>
<keyword evidence="3" id="KW-1185">Reference proteome</keyword>
<evidence type="ECO:0000313" key="2">
    <source>
        <dbReference type="EMBL" id="VEL12004.1"/>
    </source>
</evidence>
<gene>
    <name evidence="2" type="ORF">PXEA_LOCUS5444</name>
</gene>
<reference evidence="2" key="1">
    <citation type="submission" date="2018-11" db="EMBL/GenBank/DDBJ databases">
        <authorList>
            <consortium name="Pathogen Informatics"/>
        </authorList>
    </citation>
    <scope>NUCLEOTIDE SEQUENCE</scope>
</reference>
<feature type="region of interest" description="Disordered" evidence="1">
    <location>
        <begin position="168"/>
        <end position="192"/>
    </location>
</feature>
<comment type="caution">
    <text evidence="2">The sequence shown here is derived from an EMBL/GenBank/DDBJ whole genome shotgun (WGS) entry which is preliminary data.</text>
</comment>